<evidence type="ECO:0000259" key="7">
    <source>
        <dbReference type="Pfam" id="PF25041"/>
    </source>
</evidence>
<protein>
    <submittedName>
        <fullName evidence="8">Uncharacterized protein</fullName>
    </submittedName>
</protein>
<accession>A0A8H7Q110</accession>
<dbReference type="PANTHER" id="PTHR31057:SF0">
    <property type="entry name" value="E3 UFM1-PROTEIN LIGASE 1"/>
    <property type="match status" value="1"/>
</dbReference>
<dbReference type="Pfam" id="PF09743">
    <property type="entry name" value="E3_UFM1_ligase"/>
    <property type="match status" value="1"/>
</dbReference>
<sequence length="784" mass="87311">MFLLFRFNNKRPRHVYCQILFLAQIAGWLAGWLARASPFATPPAGLVTATLSMALPHELLARLLINGIDQGNLHNVHINSLGNAIMTDEHIASTIASRLDEQKAGQASVFDIASQLNVERDLVISVLSKFKQDKGWTVTNNYILTVPRQNAIVQDIDHDIAKNGYLSLAVKAQSLGLPYQYIQQLADSAVKDGHISTSKAVSSSGLLMSNDYIDTSLAKLRDALKEAIEPLAVQKLHRDNIEIPTALFYDLFEHIVKAEDVGGFTRGRRENALFVPNVYREDQESKLCQFVASNDYIGKGQAYICLYVDHPADNAPMLSILTDYKRLNTYHLYNATPKDFLVSRFPDIQFLDSCAVTSNVKLIMSAEIDEILGSGNQWINIATLVPSILSPTDISTLLASISDVKKDDRLVVLGSSYVTSNEWLEKAYASLRQHMQLKALGARKAKLNGSQLQKNSRRGRQASHEQDKLDKEELLETLNKNGSLALEPDLADLIIERLFNQAQSEYAKMLDSVYLPSNDTATPTESKPKSGFLNTILSETWCRFQLYMKGISVFDDSSVQSSLSKHLLRTLGQDLVDILIVMSAYLQERKTFVPALDQELDSRLKIELQDMQRDELINGMSGSNRENASKARTIAIAGKPSEEFLNLVKNLMSSIDTHIDNSEQFQAQQLKDNSDNLVNQLAGCNVQDAATAPLVLHLLVLICFQALYKCPLHASGKFVPKIVRQITPKLFANNLPEYAETIEKGQDTIMKALKSGNVYTEQDIAVLQQIKELGQKAAKDIHTM</sequence>
<name>A0A8H7Q110_MORIS</name>
<dbReference type="InterPro" id="IPR018611">
    <property type="entry name" value="Ufl1"/>
</dbReference>
<evidence type="ECO:0000313" key="9">
    <source>
        <dbReference type="Proteomes" id="UP000654370"/>
    </source>
</evidence>
<evidence type="ECO:0000256" key="4">
    <source>
        <dbReference type="SAM" id="MobiDB-lite"/>
    </source>
</evidence>
<dbReference type="GO" id="GO:0005789">
    <property type="term" value="C:endoplasmic reticulum membrane"/>
    <property type="evidence" value="ECO:0007669"/>
    <property type="project" value="TreeGrafter"/>
</dbReference>
<feature type="domain" description="E3 UFM1-protein ligase 1-like N-terminal" evidence="5">
    <location>
        <begin position="75"/>
        <end position="297"/>
    </location>
</feature>
<proteinExistence type="inferred from homology"/>
<evidence type="ECO:0000313" key="8">
    <source>
        <dbReference type="EMBL" id="KAG2184424.1"/>
    </source>
</evidence>
<keyword evidence="3" id="KW-0833">Ubl conjugation pathway</keyword>
<dbReference type="GO" id="GO:1990592">
    <property type="term" value="P:protein K69-linked ufmylation"/>
    <property type="evidence" value="ECO:0007669"/>
    <property type="project" value="TreeGrafter"/>
</dbReference>
<dbReference type="InterPro" id="IPR056580">
    <property type="entry name" value="Ufl1_dom"/>
</dbReference>
<feature type="domain" description="E3 UFM1-protein ligase-like C-terminal" evidence="7">
    <location>
        <begin position="686"/>
        <end position="761"/>
    </location>
</feature>
<evidence type="ECO:0000256" key="1">
    <source>
        <dbReference type="ARBA" id="ARBA00010789"/>
    </source>
</evidence>
<dbReference type="Pfam" id="PF25870">
    <property type="entry name" value="WHD_UFL1_5th"/>
    <property type="match status" value="1"/>
</dbReference>
<dbReference type="AlphaFoldDB" id="A0A8H7Q110"/>
<reference evidence="8" key="1">
    <citation type="submission" date="2020-12" db="EMBL/GenBank/DDBJ databases">
        <title>Metabolic potential, ecology and presence of endohyphal bacteria is reflected in genomic diversity of Mucoromycotina.</title>
        <authorList>
            <person name="Muszewska A."/>
            <person name="Okrasinska A."/>
            <person name="Steczkiewicz K."/>
            <person name="Drgas O."/>
            <person name="Orlowska M."/>
            <person name="Perlinska-Lenart U."/>
            <person name="Aleksandrzak-Piekarczyk T."/>
            <person name="Szatraj K."/>
            <person name="Zielenkiewicz U."/>
            <person name="Pilsyk S."/>
            <person name="Malc E."/>
            <person name="Mieczkowski P."/>
            <person name="Kruszewska J.S."/>
            <person name="Biernat P."/>
            <person name="Pawlowska J."/>
        </authorList>
    </citation>
    <scope>NUCLEOTIDE SEQUENCE</scope>
    <source>
        <strain evidence="8">WA0000067209</strain>
    </source>
</reference>
<dbReference type="InterPro" id="IPR056761">
    <property type="entry name" value="Ufl1-like_C"/>
</dbReference>
<comment type="caution">
    <text evidence="8">The sequence shown here is derived from an EMBL/GenBank/DDBJ whole genome shotgun (WGS) entry which is preliminary data.</text>
</comment>
<dbReference type="InterPro" id="IPR056579">
    <property type="entry name" value="Ufl1_N"/>
</dbReference>
<dbReference type="OrthoDB" id="10258297at2759"/>
<evidence type="ECO:0000259" key="6">
    <source>
        <dbReference type="Pfam" id="PF23659"/>
    </source>
</evidence>
<dbReference type="PANTHER" id="PTHR31057">
    <property type="entry name" value="E3 UFM1-PROTEIN LIGASE 1"/>
    <property type="match status" value="1"/>
</dbReference>
<dbReference type="GO" id="GO:0034976">
    <property type="term" value="P:response to endoplasmic reticulum stress"/>
    <property type="evidence" value="ECO:0007669"/>
    <property type="project" value="TreeGrafter"/>
</dbReference>
<feature type="domain" description="E3 UFM1-protein ligase 1-like" evidence="6">
    <location>
        <begin position="534"/>
        <end position="659"/>
    </location>
</feature>
<comment type="similarity">
    <text evidence="1">Belongs to the UFL1 family.</text>
</comment>
<keyword evidence="9" id="KW-1185">Reference proteome</keyword>
<dbReference type="GO" id="GO:0061666">
    <property type="term" value="F:UFM1 ligase activity"/>
    <property type="evidence" value="ECO:0007669"/>
    <property type="project" value="InterPro"/>
</dbReference>
<gene>
    <name evidence="8" type="ORF">INT43_000333</name>
</gene>
<organism evidence="8 9">
    <name type="scientific">Mortierella isabellina</name>
    <name type="common">Filamentous fungus</name>
    <name type="synonym">Umbelopsis isabellina</name>
    <dbReference type="NCBI Taxonomy" id="91625"/>
    <lineage>
        <taxon>Eukaryota</taxon>
        <taxon>Fungi</taxon>
        <taxon>Fungi incertae sedis</taxon>
        <taxon>Mucoromycota</taxon>
        <taxon>Mucoromycotina</taxon>
        <taxon>Umbelopsidomycetes</taxon>
        <taxon>Umbelopsidales</taxon>
        <taxon>Umbelopsidaceae</taxon>
        <taxon>Umbelopsis</taxon>
    </lineage>
</organism>
<evidence type="ECO:0000256" key="3">
    <source>
        <dbReference type="ARBA" id="ARBA00022786"/>
    </source>
</evidence>
<dbReference type="GO" id="GO:0032434">
    <property type="term" value="P:regulation of proteasomal ubiquitin-dependent protein catabolic process"/>
    <property type="evidence" value="ECO:0007669"/>
    <property type="project" value="TreeGrafter"/>
</dbReference>
<keyword evidence="2" id="KW-0808">Transferase</keyword>
<evidence type="ECO:0000259" key="5">
    <source>
        <dbReference type="Pfam" id="PF09743"/>
    </source>
</evidence>
<dbReference type="Pfam" id="PF25041">
    <property type="entry name" value="UFL1_C"/>
    <property type="match status" value="1"/>
</dbReference>
<feature type="region of interest" description="Disordered" evidence="4">
    <location>
        <begin position="448"/>
        <end position="468"/>
    </location>
</feature>
<dbReference type="Proteomes" id="UP000654370">
    <property type="component" value="Unassembled WGS sequence"/>
</dbReference>
<dbReference type="EMBL" id="JAEPQZ010000002">
    <property type="protein sequence ID" value="KAG2184424.1"/>
    <property type="molecule type" value="Genomic_DNA"/>
</dbReference>
<dbReference type="Pfam" id="PF23659">
    <property type="entry name" value="UFL1"/>
    <property type="match status" value="1"/>
</dbReference>
<evidence type="ECO:0000256" key="2">
    <source>
        <dbReference type="ARBA" id="ARBA00022679"/>
    </source>
</evidence>